<feature type="domain" description="Glycosyl transferase family 1" evidence="2">
    <location>
        <begin position="182"/>
        <end position="330"/>
    </location>
</feature>
<protein>
    <submittedName>
        <fullName evidence="4">Glycosyl transferase family 1</fullName>
    </submittedName>
</protein>
<evidence type="ECO:0000313" key="5">
    <source>
        <dbReference type="Proteomes" id="UP000035963"/>
    </source>
</evidence>
<sequence>MTFAINGKFTAQQITGVQRVAYELTRAVQLRGAPGGELEVFMPQDAVEPGTLLKRQRRFPWFRGNLWEQITLPIAARGTTLVSLCNSSPLFKRSQVVMVHDMAVFDVPHAFSKKFLLWYRFRFSMLPRNAPMILTISAFSKERICHHLNIDASRVAVLPPGADHLDRVVSDQAILQRLDLVKDSYCVIVGSLDPRKNLQRVLDAVDRLGHLQDVKFVIVGGSNARVFNAGRVAEQVVSKQVIWAGFISDGELKALYESAACLVFPSLYEGFGLPPLEAMYCGCPVIASKHASIPEVCGTAAMYCDATSVDDIAEKISLMMSDRKVRQSYKSLGLRHAQRYRWDRAARDLLEILFGEINHRTFNLAAHASTG</sequence>
<comment type="caution">
    <text evidence="4">The sequence shown here is derived from an EMBL/GenBank/DDBJ whole genome shotgun (WGS) entry which is preliminary data.</text>
</comment>
<dbReference type="Pfam" id="PF13439">
    <property type="entry name" value="Glyco_transf_4"/>
    <property type="match status" value="1"/>
</dbReference>
<organism evidence="4 5">
    <name type="scientific">Caballeronia mineralivorans PML1(12)</name>
    <dbReference type="NCBI Taxonomy" id="908627"/>
    <lineage>
        <taxon>Bacteria</taxon>
        <taxon>Pseudomonadati</taxon>
        <taxon>Pseudomonadota</taxon>
        <taxon>Betaproteobacteria</taxon>
        <taxon>Burkholderiales</taxon>
        <taxon>Burkholderiaceae</taxon>
        <taxon>Caballeronia</taxon>
    </lineage>
</organism>
<keyword evidence="1 4" id="KW-0808">Transferase</keyword>
<dbReference type="Proteomes" id="UP000035963">
    <property type="component" value="Unassembled WGS sequence"/>
</dbReference>
<dbReference type="SUPFAM" id="SSF53756">
    <property type="entry name" value="UDP-Glycosyltransferase/glycogen phosphorylase"/>
    <property type="match status" value="1"/>
</dbReference>
<dbReference type="EMBL" id="AEJF01000223">
    <property type="protein sequence ID" value="KLU21367.1"/>
    <property type="molecule type" value="Genomic_DNA"/>
</dbReference>
<evidence type="ECO:0000259" key="2">
    <source>
        <dbReference type="Pfam" id="PF00534"/>
    </source>
</evidence>
<proteinExistence type="predicted"/>
<gene>
    <name evidence="4" type="ORF">EOS_36480</name>
</gene>
<dbReference type="Gene3D" id="3.40.50.2000">
    <property type="entry name" value="Glycogen Phosphorylase B"/>
    <property type="match status" value="2"/>
</dbReference>
<dbReference type="PATRIC" id="fig|908627.4.peg.8167"/>
<dbReference type="Pfam" id="PF00534">
    <property type="entry name" value="Glycos_transf_1"/>
    <property type="match status" value="1"/>
</dbReference>
<dbReference type="InterPro" id="IPR028098">
    <property type="entry name" value="Glyco_trans_4-like_N"/>
</dbReference>
<keyword evidence="5" id="KW-1185">Reference proteome</keyword>
<dbReference type="InterPro" id="IPR001296">
    <property type="entry name" value="Glyco_trans_1"/>
</dbReference>
<dbReference type="PANTHER" id="PTHR46401:SF2">
    <property type="entry name" value="GLYCOSYLTRANSFERASE WBBK-RELATED"/>
    <property type="match status" value="1"/>
</dbReference>
<dbReference type="OrthoDB" id="433681at2"/>
<dbReference type="PANTHER" id="PTHR46401">
    <property type="entry name" value="GLYCOSYLTRANSFERASE WBBK-RELATED"/>
    <property type="match status" value="1"/>
</dbReference>
<evidence type="ECO:0000313" key="4">
    <source>
        <dbReference type="EMBL" id="KLU21367.1"/>
    </source>
</evidence>
<dbReference type="GO" id="GO:0016757">
    <property type="term" value="F:glycosyltransferase activity"/>
    <property type="evidence" value="ECO:0007669"/>
    <property type="project" value="InterPro"/>
</dbReference>
<dbReference type="CDD" id="cd03809">
    <property type="entry name" value="GT4_MtfB-like"/>
    <property type="match status" value="1"/>
</dbReference>
<dbReference type="RefSeq" id="WP_047897084.1">
    <property type="nucleotide sequence ID" value="NZ_AEJF01000223.1"/>
</dbReference>
<dbReference type="AlphaFoldDB" id="A0A0J1CKX2"/>
<accession>A0A0J1CKX2</accession>
<name>A0A0J1CKX2_9BURK</name>
<evidence type="ECO:0000256" key="1">
    <source>
        <dbReference type="ARBA" id="ARBA00022679"/>
    </source>
</evidence>
<feature type="domain" description="Glycosyltransferase subfamily 4-like N-terminal" evidence="3">
    <location>
        <begin position="15"/>
        <end position="163"/>
    </location>
</feature>
<dbReference type="GO" id="GO:0009103">
    <property type="term" value="P:lipopolysaccharide biosynthetic process"/>
    <property type="evidence" value="ECO:0007669"/>
    <property type="project" value="TreeGrafter"/>
</dbReference>
<evidence type="ECO:0000259" key="3">
    <source>
        <dbReference type="Pfam" id="PF13439"/>
    </source>
</evidence>
<reference evidence="4 5" key="1">
    <citation type="journal article" date="2015" name="Genome Announc.">
        <title>Draft Genome Sequence of Burkholderia sp. Strain PML1(12), an Ectomycorrhizosphere-Inhabiting Bacterium with Effective Mineral-Weathering Ability.</title>
        <authorList>
            <person name="Uroz S."/>
            <person name="Oger P."/>
        </authorList>
    </citation>
    <scope>NUCLEOTIDE SEQUENCE [LARGE SCALE GENOMIC DNA]</scope>
    <source>
        <strain evidence="5">PML1(12)</strain>
    </source>
</reference>